<proteinExistence type="predicted"/>
<keyword evidence="1" id="KW-0472">Membrane</keyword>
<comment type="caution">
    <text evidence="2">The sequence shown here is derived from an EMBL/GenBank/DDBJ whole genome shotgun (WGS) entry which is preliminary data.</text>
</comment>
<reference evidence="2 3" key="1">
    <citation type="journal article" date="2015" name="Nature">
        <title>rRNA introns, odd ribosomes, and small enigmatic genomes across a large radiation of phyla.</title>
        <authorList>
            <person name="Brown C.T."/>
            <person name="Hug L.A."/>
            <person name="Thomas B.C."/>
            <person name="Sharon I."/>
            <person name="Castelle C.J."/>
            <person name="Singh A."/>
            <person name="Wilkins M.J."/>
            <person name="Williams K.H."/>
            <person name="Banfield J.F."/>
        </authorList>
    </citation>
    <scope>NUCLEOTIDE SEQUENCE [LARGE SCALE GENOMIC DNA]</scope>
</reference>
<dbReference type="AlphaFoldDB" id="A0A0G1DB71"/>
<protein>
    <submittedName>
        <fullName evidence="2">Uncharacterized protein</fullName>
    </submittedName>
</protein>
<sequence length="42" mass="4016">MKDMTNSKQNKERGVMGGISPAMAAVAGAIAGAGVAIVGAIA</sequence>
<organism evidence="2 3">
    <name type="scientific">Candidatus Collierbacteria bacterium GW2011_GWC2_43_12</name>
    <dbReference type="NCBI Taxonomy" id="1618390"/>
    <lineage>
        <taxon>Bacteria</taxon>
        <taxon>Candidatus Collieribacteriota</taxon>
    </lineage>
</organism>
<evidence type="ECO:0000256" key="1">
    <source>
        <dbReference type="SAM" id="Phobius"/>
    </source>
</evidence>
<feature type="transmembrane region" description="Helical" evidence="1">
    <location>
        <begin position="21"/>
        <end position="41"/>
    </location>
</feature>
<gene>
    <name evidence="2" type="ORF">UV68_C0001G0065</name>
</gene>
<keyword evidence="1" id="KW-0812">Transmembrane</keyword>
<name>A0A0G1DB71_9BACT</name>
<keyword evidence="1" id="KW-1133">Transmembrane helix</keyword>
<evidence type="ECO:0000313" key="3">
    <source>
        <dbReference type="Proteomes" id="UP000033980"/>
    </source>
</evidence>
<dbReference type="EMBL" id="LCFK01000001">
    <property type="protein sequence ID" value="KKS94924.1"/>
    <property type="molecule type" value="Genomic_DNA"/>
</dbReference>
<dbReference type="Proteomes" id="UP000033980">
    <property type="component" value="Unassembled WGS sequence"/>
</dbReference>
<evidence type="ECO:0000313" key="2">
    <source>
        <dbReference type="EMBL" id="KKS94924.1"/>
    </source>
</evidence>
<accession>A0A0G1DB71</accession>